<accession>A0A832T7J6</accession>
<dbReference type="InterPro" id="IPR000835">
    <property type="entry name" value="HTH_MarR-typ"/>
</dbReference>
<gene>
    <name evidence="2" type="ORF">HA336_00055</name>
</gene>
<sequence>MVSADDLTYREKLVLLALYEEFDGGPAGVKKLAPVVHMDKTKVSRALNALEEKGLVEFEHMEGRRLTDEGEKIAEEIAEEMELPEDEGPYQCSDCGRKYKHLRLKCAVCGGEIEVNKDHPDAAKAEWNLERARMGYL</sequence>
<evidence type="ECO:0000259" key="1">
    <source>
        <dbReference type="SMART" id="SM00347"/>
    </source>
</evidence>
<comment type="caution">
    <text evidence="2">The sequence shown here is derived from an EMBL/GenBank/DDBJ whole genome shotgun (WGS) entry which is preliminary data.</text>
</comment>
<evidence type="ECO:0000313" key="2">
    <source>
        <dbReference type="EMBL" id="HII69610.1"/>
    </source>
</evidence>
<organism evidence="2 3">
    <name type="scientific">Methanopyrus kandleri</name>
    <dbReference type="NCBI Taxonomy" id="2320"/>
    <lineage>
        <taxon>Archaea</taxon>
        <taxon>Methanobacteriati</taxon>
        <taxon>Methanobacteriota</taxon>
        <taxon>Methanomada group</taxon>
        <taxon>Methanopyri</taxon>
        <taxon>Methanopyrales</taxon>
        <taxon>Methanopyraceae</taxon>
        <taxon>Methanopyrus</taxon>
    </lineage>
</organism>
<dbReference type="SMART" id="SM00347">
    <property type="entry name" value="HTH_MARR"/>
    <property type="match status" value="1"/>
</dbReference>
<dbReference type="Pfam" id="PF01047">
    <property type="entry name" value="MarR"/>
    <property type="match status" value="1"/>
</dbReference>
<reference evidence="2" key="1">
    <citation type="journal article" date="2020" name="bioRxiv">
        <title>A rank-normalized archaeal taxonomy based on genome phylogeny resolves widespread incomplete and uneven classifications.</title>
        <authorList>
            <person name="Rinke C."/>
            <person name="Chuvochina M."/>
            <person name="Mussig A.J."/>
            <person name="Chaumeil P.-A."/>
            <person name="Waite D.W."/>
            <person name="Whitman W.B."/>
            <person name="Parks D.H."/>
            <person name="Hugenholtz P."/>
        </authorList>
    </citation>
    <scope>NUCLEOTIDE SEQUENCE</scope>
    <source>
        <strain evidence="2">UBA8853</strain>
    </source>
</reference>
<dbReference type="SUPFAM" id="SSF46785">
    <property type="entry name" value="Winged helix' DNA-binding domain"/>
    <property type="match status" value="1"/>
</dbReference>
<dbReference type="GeneID" id="1477085"/>
<dbReference type="InterPro" id="IPR036388">
    <property type="entry name" value="WH-like_DNA-bd_sf"/>
</dbReference>
<evidence type="ECO:0000313" key="3">
    <source>
        <dbReference type="Proteomes" id="UP000619545"/>
    </source>
</evidence>
<protein>
    <submittedName>
        <fullName evidence="2">MarR family transcriptional regulator</fullName>
    </submittedName>
</protein>
<dbReference type="InterPro" id="IPR036390">
    <property type="entry name" value="WH_DNA-bd_sf"/>
</dbReference>
<dbReference type="EMBL" id="DUJS01000001">
    <property type="protein sequence ID" value="HII69610.1"/>
    <property type="molecule type" value="Genomic_DNA"/>
</dbReference>
<dbReference type="GO" id="GO:0003700">
    <property type="term" value="F:DNA-binding transcription factor activity"/>
    <property type="evidence" value="ECO:0007669"/>
    <property type="project" value="InterPro"/>
</dbReference>
<dbReference type="AlphaFoldDB" id="A0A832T7J6"/>
<dbReference type="Gene3D" id="1.10.10.10">
    <property type="entry name" value="Winged helix-like DNA-binding domain superfamily/Winged helix DNA-binding domain"/>
    <property type="match status" value="1"/>
</dbReference>
<proteinExistence type="predicted"/>
<dbReference type="Proteomes" id="UP000619545">
    <property type="component" value="Unassembled WGS sequence"/>
</dbReference>
<name>A0A832T7J6_9EURY</name>
<dbReference type="RefSeq" id="WP_011019352.1">
    <property type="nucleotide sequence ID" value="NZ_DUJS01000001.1"/>
</dbReference>
<feature type="domain" description="HTH marR-type" evidence="1">
    <location>
        <begin position="1"/>
        <end position="98"/>
    </location>
</feature>